<evidence type="ECO:0000313" key="2">
    <source>
        <dbReference type="EMBL" id="MBU5336414.1"/>
    </source>
</evidence>
<dbReference type="CDD" id="cd04301">
    <property type="entry name" value="NAT_SF"/>
    <property type="match status" value="1"/>
</dbReference>
<sequence>MCLEIKLGYDKKEDIKKLFSEYTDMLIKNEPSMSNYLQIQNYDDELIHLDKKYGTPYGRLYIAYMDGKAAGCIALRKISDINCELKRLFVKPEFRGHKLGEILIQKIIDDAKQIGYQYMFLDTLPFLKSAIYLYKKLGFYEIEPYLNSPIQTSIFMKLNLK</sequence>
<dbReference type="PROSITE" id="PS51186">
    <property type="entry name" value="GNAT"/>
    <property type="match status" value="1"/>
</dbReference>
<name>A0ABS6DX76_9FIRM</name>
<dbReference type="Pfam" id="PF00583">
    <property type="entry name" value="Acetyltransf_1"/>
    <property type="match status" value="1"/>
</dbReference>
<evidence type="ECO:0000313" key="3">
    <source>
        <dbReference type="Proteomes" id="UP001196301"/>
    </source>
</evidence>
<gene>
    <name evidence="2" type="ORF">KQI20_08175</name>
</gene>
<dbReference type="RefSeq" id="WP_216569543.1">
    <property type="nucleotide sequence ID" value="NZ_JAHLOQ010000019.1"/>
</dbReference>
<proteinExistence type="predicted"/>
<protein>
    <submittedName>
        <fullName evidence="2">GNAT family N-acetyltransferase</fullName>
    </submittedName>
</protein>
<dbReference type="InterPro" id="IPR000182">
    <property type="entry name" value="GNAT_dom"/>
</dbReference>
<dbReference type="PANTHER" id="PTHR43305:SF1">
    <property type="entry name" value="FAMILY N-ACETYLTRANSFERASE, PUTATIVE (AFU_ORTHOLOGUE AFUA_2G01380)-RELATED"/>
    <property type="match status" value="1"/>
</dbReference>
<dbReference type="PANTHER" id="PTHR43305">
    <property type="entry name" value="FAMILY N-ACETYLTRANSFERASE, PUTATIVE (AFU_ORTHOLOGUE AFUA_2G01380)-RELATED"/>
    <property type="match status" value="1"/>
</dbReference>
<organism evidence="2 3">
    <name type="scientific">Intestinibacter bartlettii</name>
    <dbReference type="NCBI Taxonomy" id="261299"/>
    <lineage>
        <taxon>Bacteria</taxon>
        <taxon>Bacillati</taxon>
        <taxon>Bacillota</taxon>
        <taxon>Clostridia</taxon>
        <taxon>Peptostreptococcales</taxon>
        <taxon>Peptostreptococcaceae</taxon>
        <taxon>Intestinibacter</taxon>
    </lineage>
</organism>
<comment type="caution">
    <text evidence="2">The sequence shown here is derived from an EMBL/GenBank/DDBJ whole genome shotgun (WGS) entry which is preliminary data.</text>
</comment>
<evidence type="ECO:0000259" key="1">
    <source>
        <dbReference type="PROSITE" id="PS51186"/>
    </source>
</evidence>
<reference evidence="2 3" key="1">
    <citation type="submission" date="2021-06" db="EMBL/GenBank/DDBJ databases">
        <authorList>
            <person name="Sun Q."/>
            <person name="Li D."/>
        </authorList>
    </citation>
    <scope>NUCLEOTIDE SEQUENCE [LARGE SCALE GENOMIC DNA]</scope>
    <source>
        <strain evidence="2 3">N19</strain>
    </source>
</reference>
<keyword evidence="3" id="KW-1185">Reference proteome</keyword>
<dbReference type="Proteomes" id="UP001196301">
    <property type="component" value="Unassembled WGS sequence"/>
</dbReference>
<dbReference type="InterPro" id="IPR052777">
    <property type="entry name" value="Acetyltransferase_Enz"/>
</dbReference>
<accession>A0ABS6DX76</accession>
<feature type="domain" description="N-acetyltransferase" evidence="1">
    <location>
        <begin position="13"/>
        <end position="161"/>
    </location>
</feature>
<dbReference type="EMBL" id="JAHLOQ010000019">
    <property type="protein sequence ID" value="MBU5336414.1"/>
    <property type="molecule type" value="Genomic_DNA"/>
</dbReference>